<dbReference type="AlphaFoldDB" id="A0A4V6KFN6"/>
<keyword evidence="1" id="KW-0472">Membrane</keyword>
<protein>
    <submittedName>
        <fullName evidence="2">Uncharacterized protein</fullName>
    </submittedName>
</protein>
<dbReference type="OrthoDB" id="9922267at2"/>
<dbReference type="Proteomes" id="UP000308489">
    <property type="component" value="Chromosome 1"/>
</dbReference>
<name>A0A4V6KFN6_HATHI</name>
<keyword evidence="1" id="KW-1133">Transmembrane helix</keyword>
<evidence type="ECO:0000313" key="2">
    <source>
        <dbReference type="EMBL" id="VTQ96337.1"/>
    </source>
</evidence>
<evidence type="ECO:0000256" key="1">
    <source>
        <dbReference type="SAM" id="Phobius"/>
    </source>
</evidence>
<feature type="transmembrane region" description="Helical" evidence="1">
    <location>
        <begin position="42"/>
        <end position="62"/>
    </location>
</feature>
<sequence>MVLDILSSVLYNVGFFGTIVTIILSIIIIGKKKDSYFGLGKVLCILFIFSWSAYIIVSIFNLTTTKSNVVEKKQGAYNITDKQRM</sequence>
<keyword evidence="3" id="KW-1185">Reference proteome</keyword>
<dbReference type="KEGG" id="hhw:NCTC503_02687"/>
<dbReference type="EMBL" id="LR590481">
    <property type="protein sequence ID" value="VTQ96337.1"/>
    <property type="molecule type" value="Genomic_DNA"/>
</dbReference>
<accession>A0A4V6KFN6</accession>
<keyword evidence="1" id="KW-0812">Transmembrane</keyword>
<proteinExistence type="predicted"/>
<gene>
    <name evidence="2" type="ORF">NCTC503_02687</name>
</gene>
<reference evidence="2 3" key="1">
    <citation type="submission" date="2019-05" db="EMBL/GenBank/DDBJ databases">
        <authorList>
            <consortium name="Pathogen Informatics"/>
        </authorList>
    </citation>
    <scope>NUCLEOTIDE SEQUENCE [LARGE SCALE GENOMIC DNA]</scope>
    <source>
        <strain evidence="2 3">NCTC503</strain>
    </source>
</reference>
<feature type="transmembrane region" description="Helical" evidence="1">
    <location>
        <begin position="6"/>
        <end position="30"/>
    </location>
</feature>
<evidence type="ECO:0000313" key="3">
    <source>
        <dbReference type="Proteomes" id="UP000308489"/>
    </source>
</evidence>
<dbReference type="RefSeq" id="WP_138211166.1">
    <property type="nucleotide sequence ID" value="NZ_CBCRUQ010000007.1"/>
</dbReference>
<organism evidence="2 3">
    <name type="scientific">Hathewaya histolytica</name>
    <name type="common">Clostridium histolyticum</name>
    <dbReference type="NCBI Taxonomy" id="1498"/>
    <lineage>
        <taxon>Bacteria</taxon>
        <taxon>Bacillati</taxon>
        <taxon>Bacillota</taxon>
        <taxon>Clostridia</taxon>
        <taxon>Eubacteriales</taxon>
        <taxon>Clostridiaceae</taxon>
        <taxon>Hathewaya</taxon>
    </lineage>
</organism>